<keyword evidence="3" id="KW-1185">Reference proteome</keyword>
<evidence type="ECO:0000313" key="2">
    <source>
        <dbReference type="EMBL" id="SHE57126.1"/>
    </source>
</evidence>
<organism evidence="2 3">
    <name type="scientific">Clostridium fallax</name>
    <dbReference type="NCBI Taxonomy" id="1533"/>
    <lineage>
        <taxon>Bacteria</taxon>
        <taxon>Bacillati</taxon>
        <taxon>Bacillota</taxon>
        <taxon>Clostridia</taxon>
        <taxon>Eubacteriales</taxon>
        <taxon>Clostridiaceae</taxon>
        <taxon>Clostridium</taxon>
    </lineage>
</organism>
<sequence>MENKELKQMKIDTVITLDEYLNALIEDASNVAELFREDEISQGLFFISNISEAIEVVCQAVIEIQSILTEEFDLDNLNNFMNEMIQALENEDYILLGDLLEYEIIPILENLKINIEKTIKLNLN</sequence>
<dbReference type="AlphaFoldDB" id="A0A1M4UK63"/>
<protein>
    <recommendedName>
        <fullName evidence="1">DUF8042 domain-containing protein</fullName>
    </recommendedName>
</protein>
<dbReference type="EMBL" id="FQVM01000005">
    <property type="protein sequence ID" value="SHE57126.1"/>
    <property type="molecule type" value="Genomic_DNA"/>
</dbReference>
<dbReference type="InterPro" id="IPR058355">
    <property type="entry name" value="DUF8042"/>
</dbReference>
<proteinExistence type="predicted"/>
<accession>A0A1M4UK63</accession>
<gene>
    <name evidence="2" type="ORF">SAMN05443638_10567</name>
</gene>
<feature type="domain" description="DUF8042" evidence="1">
    <location>
        <begin position="9"/>
        <end position="120"/>
    </location>
</feature>
<evidence type="ECO:0000259" key="1">
    <source>
        <dbReference type="Pfam" id="PF26154"/>
    </source>
</evidence>
<dbReference type="STRING" id="1533.SAMN05443638_10567"/>
<evidence type="ECO:0000313" key="3">
    <source>
        <dbReference type="Proteomes" id="UP000184035"/>
    </source>
</evidence>
<reference evidence="2 3" key="1">
    <citation type="submission" date="2016-11" db="EMBL/GenBank/DDBJ databases">
        <authorList>
            <person name="Jaros S."/>
            <person name="Januszkiewicz K."/>
            <person name="Wedrychowicz H."/>
        </authorList>
    </citation>
    <scope>NUCLEOTIDE SEQUENCE [LARGE SCALE GENOMIC DNA]</scope>
    <source>
        <strain evidence="2 3">DSM 2631</strain>
    </source>
</reference>
<dbReference type="Proteomes" id="UP000184035">
    <property type="component" value="Unassembled WGS sequence"/>
</dbReference>
<name>A0A1M4UK63_9CLOT</name>
<dbReference type="RefSeq" id="WP_072893612.1">
    <property type="nucleotide sequence ID" value="NZ_FQVM01000005.1"/>
</dbReference>
<dbReference type="OrthoDB" id="1683192at2"/>
<dbReference type="Pfam" id="PF26154">
    <property type="entry name" value="DUF8042"/>
    <property type="match status" value="1"/>
</dbReference>